<keyword evidence="3" id="KW-1185">Reference proteome</keyword>
<gene>
    <name evidence="2" type="ORF">BGZ70_001049</name>
</gene>
<accession>A0A9P6IWM4</accession>
<comment type="caution">
    <text evidence="2">The sequence shown here is derived from an EMBL/GenBank/DDBJ whole genome shotgun (WGS) entry which is preliminary data.</text>
</comment>
<keyword evidence="1" id="KW-0812">Transmembrane</keyword>
<keyword evidence="1" id="KW-1133">Transmembrane helix</keyword>
<reference evidence="2" key="1">
    <citation type="journal article" date="2020" name="Fungal Divers.">
        <title>Resolving the Mortierellaceae phylogeny through synthesis of multi-gene phylogenetics and phylogenomics.</title>
        <authorList>
            <person name="Vandepol N."/>
            <person name="Liber J."/>
            <person name="Desiro A."/>
            <person name="Na H."/>
            <person name="Kennedy M."/>
            <person name="Barry K."/>
            <person name="Grigoriev I.V."/>
            <person name="Miller A.N."/>
            <person name="O'Donnell K."/>
            <person name="Stajich J.E."/>
            <person name="Bonito G."/>
        </authorList>
    </citation>
    <scope>NUCLEOTIDE SEQUENCE</scope>
    <source>
        <strain evidence="2">CK1249</strain>
    </source>
</reference>
<evidence type="ECO:0000256" key="1">
    <source>
        <dbReference type="SAM" id="Phobius"/>
    </source>
</evidence>
<evidence type="ECO:0000313" key="2">
    <source>
        <dbReference type="EMBL" id="KAF9951270.1"/>
    </source>
</evidence>
<dbReference type="Proteomes" id="UP000738359">
    <property type="component" value="Unassembled WGS sequence"/>
</dbReference>
<name>A0A9P6IWM4_MORAP</name>
<protein>
    <submittedName>
        <fullName evidence="2">Uncharacterized protein</fullName>
    </submittedName>
</protein>
<evidence type="ECO:0000313" key="3">
    <source>
        <dbReference type="Proteomes" id="UP000738359"/>
    </source>
</evidence>
<dbReference type="OrthoDB" id="2409959at2759"/>
<dbReference type="AlphaFoldDB" id="A0A9P6IWM4"/>
<dbReference type="EMBL" id="JAAAHY010001218">
    <property type="protein sequence ID" value="KAF9951270.1"/>
    <property type="molecule type" value="Genomic_DNA"/>
</dbReference>
<feature type="transmembrane region" description="Helical" evidence="1">
    <location>
        <begin position="75"/>
        <end position="94"/>
    </location>
</feature>
<feature type="transmembrane region" description="Helical" evidence="1">
    <location>
        <begin position="100"/>
        <end position="124"/>
    </location>
</feature>
<keyword evidence="1" id="KW-0472">Membrane</keyword>
<feature type="transmembrane region" description="Helical" evidence="1">
    <location>
        <begin position="33"/>
        <end position="54"/>
    </location>
</feature>
<sequence length="186" mass="20117">MPAHVLVSKIGLSLATADRLTALRPFLTPSVALNLALGGYHLMAGLLLGIVKYYQIHTSPSFTAHPYISTAHRASLMYGFASVQLAGMALFSAWSERTNVLATLSTQTFFVLAVVMYAVHGLLRDTTNQFKKPHKLGTKWTLPPWLIRGFMVALILAEVVGCAVLGGGMLKTMADVFSTSELSIHV</sequence>
<organism evidence="2 3">
    <name type="scientific">Mortierella alpina</name>
    <name type="common">Oleaginous fungus</name>
    <name type="synonym">Mortierella renispora</name>
    <dbReference type="NCBI Taxonomy" id="64518"/>
    <lineage>
        <taxon>Eukaryota</taxon>
        <taxon>Fungi</taxon>
        <taxon>Fungi incertae sedis</taxon>
        <taxon>Mucoromycota</taxon>
        <taxon>Mortierellomycotina</taxon>
        <taxon>Mortierellomycetes</taxon>
        <taxon>Mortierellales</taxon>
        <taxon>Mortierellaceae</taxon>
        <taxon>Mortierella</taxon>
    </lineage>
</organism>
<proteinExistence type="predicted"/>
<feature type="transmembrane region" description="Helical" evidence="1">
    <location>
        <begin position="145"/>
        <end position="170"/>
    </location>
</feature>